<dbReference type="KEGG" id="lft:FG051_06900"/>
<dbReference type="RefSeq" id="WP_057814759.1">
    <property type="nucleotide sequence ID" value="NZ_CP040736.1"/>
</dbReference>
<reference evidence="2 3" key="1">
    <citation type="submission" date="2019-05" db="EMBL/GenBank/DDBJ databases">
        <title>Genome Sequence of Lactobacillus futsaii Y97, a Potential Probiotic Strain Isolated from the Futsai of Taiwan.</title>
        <authorList>
            <person name="Du X."/>
        </authorList>
    </citation>
    <scope>NUCLEOTIDE SEQUENCE [LARGE SCALE GENOMIC DNA]</scope>
    <source>
        <strain evidence="2 3">Y97</strain>
    </source>
</reference>
<accession>A0A5B7T307</accession>
<protein>
    <submittedName>
        <fullName evidence="2">DUF2075 domain-containing protein</fullName>
    </submittedName>
</protein>
<name>A0A5B7T307_9LACO</name>
<dbReference type="EMBL" id="CP040736">
    <property type="protein sequence ID" value="QCX24854.1"/>
    <property type="molecule type" value="Genomic_DNA"/>
</dbReference>
<dbReference type="InterPro" id="IPR027417">
    <property type="entry name" value="P-loop_NTPase"/>
</dbReference>
<dbReference type="AlphaFoldDB" id="A0A5B7T307"/>
<dbReference type="InterPro" id="IPR018647">
    <property type="entry name" value="SLFN_3-like_DNA/RNA_helicase"/>
</dbReference>
<dbReference type="Gene3D" id="3.40.50.300">
    <property type="entry name" value="P-loop containing nucleotide triphosphate hydrolases"/>
    <property type="match status" value="1"/>
</dbReference>
<feature type="domain" description="Schlafen group 3-like DNA/RNA helicase" evidence="1">
    <location>
        <begin position="224"/>
        <end position="395"/>
    </location>
</feature>
<evidence type="ECO:0000259" key="1">
    <source>
        <dbReference type="Pfam" id="PF09848"/>
    </source>
</evidence>
<dbReference type="Proteomes" id="UP000310673">
    <property type="component" value="Chromosome"/>
</dbReference>
<evidence type="ECO:0000313" key="3">
    <source>
        <dbReference type="Proteomes" id="UP000310673"/>
    </source>
</evidence>
<dbReference type="Pfam" id="PF09848">
    <property type="entry name" value="SLFN-g3_helicase"/>
    <property type="match status" value="1"/>
</dbReference>
<evidence type="ECO:0000313" key="2">
    <source>
        <dbReference type="EMBL" id="QCX24854.1"/>
    </source>
</evidence>
<gene>
    <name evidence="2" type="ORF">FG051_06900</name>
</gene>
<organism evidence="2 3">
    <name type="scientific">Companilactobacillus futsaii</name>
    <dbReference type="NCBI Taxonomy" id="938155"/>
    <lineage>
        <taxon>Bacteria</taxon>
        <taxon>Bacillati</taxon>
        <taxon>Bacillota</taxon>
        <taxon>Bacilli</taxon>
        <taxon>Lactobacillales</taxon>
        <taxon>Lactobacillaceae</taxon>
        <taxon>Companilactobacillus</taxon>
    </lineage>
</organism>
<dbReference type="STRING" id="1423818.FC88_GL000979"/>
<proteinExistence type="predicted"/>
<dbReference type="SUPFAM" id="SSF52540">
    <property type="entry name" value="P-loop containing nucleoside triphosphate hydrolases"/>
    <property type="match status" value="1"/>
</dbReference>
<sequence>MEKFPTRYVNLRSFMSVLNKENQELIECYINSYSNSFPKKKNSKRNIMNLEEIRNANSLFEEMASNQKITEGKLEGYILNYTFYSGVREEFDILRFGKKYNLNIELKSSIPEKDIKKQLISHKRLLEMLNKSAYLFTYISSDQKIYRLDESNQLVSVDVEDIVDCIEEEWEEKNYLNDLDLSDNIISPYSDPEKFINHEYYLTTEQMDIEKKILNIDYKLISLVGGPGSGKTLLLFDMAKKMTEKSKKVLVVLGAQMTEDESKKLTEIMKFDVEPIKNVAFEEKINDYDVVFFDESQRIWKEQFEWIISLKKPVKIFVGDQRQTFHQAEKNENIQKKLVKLGAKEFKLSLKVRSNPEMSSFIQKLLDVRAKNVSPFNYENVDAVFFDNVKDAQDFSLYQVRHNGFRIIEPTEYRTKSTYSLKRKKLFSFSLDVHKTIGREYDKVLIPLDNNFYYDNNGKLSSSYSEYYPYIEGSLLFESLTRVKKELTLVVIDNERLYKTILEILSWKIDTLVKNDE</sequence>
<dbReference type="CDD" id="cd00009">
    <property type="entry name" value="AAA"/>
    <property type="match status" value="1"/>
</dbReference>